<keyword evidence="2" id="KW-0223">Dioxygenase</keyword>
<evidence type="ECO:0000259" key="4">
    <source>
        <dbReference type="PROSITE" id="PS51393"/>
    </source>
</evidence>
<keyword evidence="1" id="KW-0479">Metal-binding</keyword>
<reference evidence="5" key="2">
    <citation type="submission" date="2025-09" db="UniProtKB">
        <authorList>
            <consortium name="Ensembl"/>
        </authorList>
    </citation>
    <scope>IDENTIFICATION</scope>
</reference>
<evidence type="ECO:0000256" key="3">
    <source>
        <dbReference type="ARBA" id="ARBA00023002"/>
    </source>
</evidence>
<keyword evidence="3" id="KW-0560">Oxidoreductase</keyword>
<dbReference type="Proteomes" id="UP000261520">
    <property type="component" value="Unplaced"/>
</dbReference>
<dbReference type="InterPro" id="IPR013819">
    <property type="entry name" value="LipOase_C"/>
</dbReference>
<dbReference type="GO" id="GO:0016702">
    <property type="term" value="F:oxidoreductase activity, acting on single donors with incorporation of molecular oxygen, incorporation of two atoms of oxygen"/>
    <property type="evidence" value="ECO:0007669"/>
    <property type="project" value="InterPro"/>
</dbReference>
<keyword evidence="6" id="KW-1185">Reference proteome</keyword>
<name>A0A3B4AL03_9GOBI</name>
<dbReference type="Gene3D" id="1.20.245.10">
    <property type="entry name" value="Lipoxygenase-1, Domain 5"/>
    <property type="match status" value="1"/>
</dbReference>
<dbReference type="Ensembl" id="ENSPMGT00000019013.1">
    <property type="protein sequence ID" value="ENSPMGP00000017818.1"/>
    <property type="gene ID" value="ENSPMGG00000014584.1"/>
</dbReference>
<dbReference type="PROSITE" id="PS51393">
    <property type="entry name" value="LIPOXYGENASE_3"/>
    <property type="match status" value="1"/>
</dbReference>
<accession>A0A3B4AL03</accession>
<evidence type="ECO:0000256" key="2">
    <source>
        <dbReference type="ARBA" id="ARBA00022964"/>
    </source>
</evidence>
<dbReference type="PANTHER" id="PTHR11771">
    <property type="entry name" value="LIPOXYGENASE"/>
    <property type="match status" value="1"/>
</dbReference>
<evidence type="ECO:0000256" key="1">
    <source>
        <dbReference type="ARBA" id="ARBA00022723"/>
    </source>
</evidence>
<evidence type="ECO:0000313" key="5">
    <source>
        <dbReference type="Ensembl" id="ENSPMGP00000017818.1"/>
    </source>
</evidence>
<organism evidence="5 6">
    <name type="scientific">Periophthalmus magnuspinnatus</name>
    <dbReference type="NCBI Taxonomy" id="409849"/>
    <lineage>
        <taxon>Eukaryota</taxon>
        <taxon>Metazoa</taxon>
        <taxon>Chordata</taxon>
        <taxon>Craniata</taxon>
        <taxon>Vertebrata</taxon>
        <taxon>Euteleostomi</taxon>
        <taxon>Actinopterygii</taxon>
        <taxon>Neopterygii</taxon>
        <taxon>Teleostei</taxon>
        <taxon>Neoteleostei</taxon>
        <taxon>Acanthomorphata</taxon>
        <taxon>Gobiaria</taxon>
        <taxon>Gobiiformes</taxon>
        <taxon>Gobioidei</taxon>
        <taxon>Gobiidae</taxon>
        <taxon>Oxudercinae</taxon>
        <taxon>Periophthalmus</taxon>
    </lineage>
</organism>
<dbReference type="GO" id="GO:0046872">
    <property type="term" value="F:metal ion binding"/>
    <property type="evidence" value="ECO:0007669"/>
    <property type="project" value="UniProtKB-KW"/>
</dbReference>
<reference evidence="5" key="1">
    <citation type="submission" date="2025-08" db="UniProtKB">
        <authorList>
            <consortium name="Ensembl"/>
        </authorList>
    </citation>
    <scope>IDENTIFICATION</scope>
</reference>
<dbReference type="STRING" id="409849.ENSPMGP00000017818"/>
<feature type="domain" description="Lipoxygenase" evidence="4">
    <location>
        <begin position="1"/>
        <end position="133"/>
    </location>
</feature>
<protein>
    <recommendedName>
        <fullName evidence="4">Lipoxygenase domain-containing protein</fullName>
    </recommendedName>
</protein>
<dbReference type="InterPro" id="IPR036226">
    <property type="entry name" value="LipOase_C_sf"/>
</dbReference>
<proteinExistence type="predicted"/>
<evidence type="ECO:0000313" key="6">
    <source>
        <dbReference type="Proteomes" id="UP000261520"/>
    </source>
</evidence>
<dbReference type="InterPro" id="IPR000907">
    <property type="entry name" value="LipOase"/>
</dbReference>
<dbReference type="Pfam" id="PF00305">
    <property type="entry name" value="Lipoxygenase"/>
    <property type="match status" value="1"/>
</dbReference>
<sequence length="133" mass="14872">MLIFTCSAQHAAVSNGQFDYGAWMPNTPSTLQLPPPTKKDTVTEETILNTLPNISTTVHAMAVLNLLSKQSSDFVALGQYPNEYFNEETPLSLIKVFQKELGDLHEEITKRNKDQALPYTYLDPKLIENSVSL</sequence>
<dbReference type="SUPFAM" id="SSF48484">
    <property type="entry name" value="Lipoxigenase"/>
    <property type="match status" value="1"/>
</dbReference>
<dbReference type="AlphaFoldDB" id="A0A3B4AL03"/>
<dbReference type="GO" id="GO:0034440">
    <property type="term" value="P:lipid oxidation"/>
    <property type="evidence" value="ECO:0007669"/>
    <property type="project" value="InterPro"/>
</dbReference>